<evidence type="ECO:0000313" key="1">
    <source>
        <dbReference type="EMBL" id="KAI9919548.1"/>
    </source>
</evidence>
<accession>A0ACC0WNS6</accession>
<keyword evidence="2" id="KW-1185">Reference proteome</keyword>
<dbReference type="EMBL" id="CM047590">
    <property type="protein sequence ID" value="KAI9919548.1"/>
    <property type="molecule type" value="Genomic_DNA"/>
</dbReference>
<evidence type="ECO:0000313" key="2">
    <source>
        <dbReference type="Proteomes" id="UP001163321"/>
    </source>
</evidence>
<organism evidence="1 2">
    <name type="scientific">Peronosclerospora sorghi</name>
    <dbReference type="NCBI Taxonomy" id="230839"/>
    <lineage>
        <taxon>Eukaryota</taxon>
        <taxon>Sar</taxon>
        <taxon>Stramenopiles</taxon>
        <taxon>Oomycota</taxon>
        <taxon>Peronosporomycetes</taxon>
        <taxon>Peronosporales</taxon>
        <taxon>Peronosporaceae</taxon>
        <taxon>Peronosclerospora</taxon>
    </lineage>
</organism>
<comment type="caution">
    <text evidence="1">The sequence shown here is derived from an EMBL/GenBank/DDBJ whole genome shotgun (WGS) entry which is preliminary data.</text>
</comment>
<name>A0ACC0WNS6_9STRA</name>
<protein>
    <submittedName>
        <fullName evidence="1">Uncharacterized protein</fullName>
    </submittedName>
</protein>
<gene>
    <name evidence="1" type="ORF">PsorP6_017689</name>
</gene>
<proteinExistence type="predicted"/>
<reference evidence="1 2" key="1">
    <citation type="journal article" date="2022" name="bioRxiv">
        <title>The genome of the oomycete Peronosclerospora sorghi, a cosmopolitan pathogen of maize and sorghum, is inflated with dispersed pseudogenes.</title>
        <authorList>
            <person name="Fletcher K."/>
            <person name="Martin F."/>
            <person name="Isakeit T."/>
            <person name="Cavanaugh K."/>
            <person name="Magill C."/>
            <person name="Michelmore R."/>
        </authorList>
    </citation>
    <scope>NUCLEOTIDE SEQUENCE [LARGE SCALE GENOMIC DNA]</scope>
    <source>
        <strain evidence="1">P6</strain>
    </source>
</reference>
<sequence>MHQHLLLMLLRIMSLRLLLRLSQKVWGVGPQSLNRLPRVELLGISQPAYQVLGTLPLLQRHRALRDQALEDRSLIPLIINQGRRRLRIPSPLLLRSMVLRSASSRRVIPP</sequence>
<dbReference type="Proteomes" id="UP001163321">
    <property type="component" value="Chromosome 11"/>
</dbReference>